<feature type="coiled-coil region" evidence="1">
    <location>
        <begin position="137"/>
        <end position="168"/>
    </location>
</feature>
<dbReference type="Proteomes" id="UP000236075">
    <property type="component" value="Unassembled WGS sequence"/>
</dbReference>
<gene>
    <name evidence="2" type="ORF">CXT95_09000</name>
</gene>
<evidence type="ECO:0008006" key="4">
    <source>
        <dbReference type="Google" id="ProtNLM"/>
    </source>
</evidence>
<evidence type="ECO:0000256" key="1">
    <source>
        <dbReference type="SAM" id="Coils"/>
    </source>
</evidence>
<comment type="caution">
    <text evidence="2">The sequence shown here is derived from an EMBL/GenBank/DDBJ whole genome shotgun (WGS) entry which is preliminary data.</text>
</comment>
<name>A0AAX0WKP8_9BACT</name>
<dbReference type="EMBL" id="PJLB01000008">
    <property type="protein sequence ID" value="PND02771.1"/>
    <property type="molecule type" value="Genomic_DNA"/>
</dbReference>
<keyword evidence="1" id="KW-0175">Coiled coil</keyword>
<sequence>MRQAANYNIHATESLPQSLALHFISPSGEDMDISGMTLRGAVVQDWVIMLDCAITGASSALVTWPRLAAGCGAYDIFLTDASGKEYPLLKGAVHVVSRVTPPDGTEDAAAVAGALDVSIPETEDGSVTIVENPSIVVEELVRQAEAARDEAEQLVETLEEQVESGELVNEAVANKLPAALKDAGVELEAVTGQSTLSSGDAADTWTIVGGYAMTWGDEILAGHLSDSCRLKSISTVYFFDDPALNQYCLRIWRLTDGAYSLIGTSAYVSDLSSGQTATWVFTPGVPLTRGDVIIIQVCEGIEMTPYALGMHAVLTPSVPGRGLVTEVANPPAVNGTMAPMMTVVVDYDDGITLGGMELATARQLDSLGRDVRQSSATAEAAARTTGQSAAAASTAADNAATSATSAANSATAAANALAAMPQVDASGNMTLAGGLTAAGTVNANGGINIPLAVGAPTDTSAVNRLYAAGMAGVTGLFTLPAYLDTGAITATGTAATTVSIPGQYAQTNVPSGTHSTIVHYFAGPKGQWNYSSFAGFAIPWQLTNAGKVTVGLGRGAKTVRKDLTLESYSIIPGNDLAYNTGEMLDITFDNVRDTVRGGYVVRVREIYAAETTREWQVKTTTSFIPSSQNEPIPYIVNKVIYQQSAPRSYNAGDYGEAYGSLYLLTGGGSSQNLWKIATVRGVTTFETGTGFSTLVTDIPGISGGSVNVFVGSAERTNYQPGNVNPVYYGLEAIAENAIETEETADFMDINTPIEEP</sequence>
<accession>A0AAX0WKP8</accession>
<reference evidence="2 3" key="1">
    <citation type="journal article" date="2017" name="BMC Genomics">
        <title>Genome sequencing of 39 Akkermansia muciniphila isolates reveals its population structure, genomic and functional diverisity, and global distribution in mammalian gut microbiotas.</title>
        <authorList>
            <person name="Guo X."/>
            <person name="Li S."/>
            <person name="Zhang J."/>
            <person name="Wu F."/>
            <person name="Li X."/>
            <person name="Wu D."/>
            <person name="Zhang M."/>
            <person name="Ou Z."/>
            <person name="Jie Z."/>
            <person name="Yan Q."/>
            <person name="Li P."/>
            <person name="Yi J."/>
            <person name="Peng Y."/>
        </authorList>
    </citation>
    <scope>NUCLEOTIDE SEQUENCE [LARGE SCALE GENOMIC DNA]</scope>
    <source>
        <strain evidence="2 3">GP28</strain>
    </source>
</reference>
<protein>
    <recommendedName>
        <fullName evidence="4">BppU N-terminal domain-containing protein</fullName>
    </recommendedName>
</protein>
<dbReference type="AlphaFoldDB" id="A0AAX0WKP8"/>
<evidence type="ECO:0000313" key="3">
    <source>
        <dbReference type="Proteomes" id="UP000236075"/>
    </source>
</evidence>
<evidence type="ECO:0000313" key="2">
    <source>
        <dbReference type="EMBL" id="PND02771.1"/>
    </source>
</evidence>
<organism evidence="2 3">
    <name type="scientific">Akkermansia muciniphila</name>
    <dbReference type="NCBI Taxonomy" id="239935"/>
    <lineage>
        <taxon>Bacteria</taxon>
        <taxon>Pseudomonadati</taxon>
        <taxon>Verrucomicrobiota</taxon>
        <taxon>Verrucomicrobiia</taxon>
        <taxon>Verrucomicrobiales</taxon>
        <taxon>Akkermansiaceae</taxon>
        <taxon>Akkermansia</taxon>
    </lineage>
</organism>
<proteinExistence type="predicted"/>
<dbReference type="RefSeq" id="WP_102741333.1">
    <property type="nucleotide sequence ID" value="NZ_PJLB01000008.1"/>
</dbReference>